<organism evidence="3 4">
    <name type="scientific">Aliiruegeria haliotis</name>
    <dbReference type="NCBI Taxonomy" id="1280846"/>
    <lineage>
        <taxon>Bacteria</taxon>
        <taxon>Pseudomonadati</taxon>
        <taxon>Pseudomonadota</taxon>
        <taxon>Alphaproteobacteria</taxon>
        <taxon>Rhodobacterales</taxon>
        <taxon>Roseobacteraceae</taxon>
        <taxon>Aliiruegeria</taxon>
    </lineage>
</organism>
<keyword evidence="3" id="KW-0413">Isomerase</keyword>
<evidence type="ECO:0000313" key="3">
    <source>
        <dbReference type="EMBL" id="PRY20526.1"/>
    </source>
</evidence>
<dbReference type="GO" id="GO:0016853">
    <property type="term" value="F:isomerase activity"/>
    <property type="evidence" value="ECO:0007669"/>
    <property type="project" value="UniProtKB-KW"/>
</dbReference>
<keyword evidence="4" id="KW-1185">Reference proteome</keyword>
<reference evidence="3 4" key="1">
    <citation type="submission" date="2018-03" db="EMBL/GenBank/DDBJ databases">
        <title>Genomic Encyclopedia of Archaeal and Bacterial Type Strains, Phase II (KMG-II): from individual species to whole genera.</title>
        <authorList>
            <person name="Goeker M."/>
        </authorList>
    </citation>
    <scope>NUCLEOTIDE SEQUENCE [LARGE SCALE GENOMIC DNA]</scope>
    <source>
        <strain evidence="3 4">DSM 29328</strain>
    </source>
</reference>
<evidence type="ECO:0000256" key="1">
    <source>
        <dbReference type="SAM" id="SignalP"/>
    </source>
</evidence>
<feature type="domain" description="SnoaL-like" evidence="2">
    <location>
        <begin position="40"/>
        <end position="133"/>
    </location>
</feature>
<gene>
    <name evidence="3" type="ORF">CLV78_113125</name>
</gene>
<protein>
    <submittedName>
        <fullName evidence="3">Ketosteroid isomerase-like protein</fullName>
    </submittedName>
</protein>
<dbReference type="CDD" id="cd00531">
    <property type="entry name" value="NTF2_like"/>
    <property type="match status" value="1"/>
</dbReference>
<dbReference type="Pfam" id="PF12680">
    <property type="entry name" value="SnoaL_2"/>
    <property type="match status" value="1"/>
</dbReference>
<dbReference type="AlphaFoldDB" id="A0A2T0RH45"/>
<evidence type="ECO:0000259" key="2">
    <source>
        <dbReference type="Pfam" id="PF12680"/>
    </source>
</evidence>
<dbReference type="InterPro" id="IPR032710">
    <property type="entry name" value="NTF2-like_dom_sf"/>
</dbReference>
<feature type="chain" id="PRO_5015547637" evidence="1">
    <location>
        <begin position="23"/>
        <end position="155"/>
    </location>
</feature>
<dbReference type="Proteomes" id="UP000239480">
    <property type="component" value="Unassembled WGS sequence"/>
</dbReference>
<dbReference type="OrthoDB" id="7844641at2"/>
<name>A0A2T0RH45_9RHOB</name>
<accession>A0A2T0RH45</accession>
<dbReference type="InterPro" id="IPR037401">
    <property type="entry name" value="SnoaL-like"/>
</dbReference>
<dbReference type="RefSeq" id="WP_106207842.1">
    <property type="nucleotide sequence ID" value="NZ_PVTD01000013.1"/>
</dbReference>
<comment type="caution">
    <text evidence="3">The sequence shown here is derived from an EMBL/GenBank/DDBJ whole genome shotgun (WGS) entry which is preliminary data.</text>
</comment>
<dbReference type="Gene3D" id="3.10.450.50">
    <property type="match status" value="1"/>
</dbReference>
<dbReference type="SUPFAM" id="SSF54427">
    <property type="entry name" value="NTF2-like"/>
    <property type="match status" value="1"/>
</dbReference>
<keyword evidence="1" id="KW-0732">Signal</keyword>
<sequence>MRLKSALSTFAAVASLAIPAFAETAAQSAARDSLIAFNDRFNELAASHDAEGLVALYDENTFWIAPATPPAQGRDGVPLQTITFMSENKGDLSHTIEDLFISDDGTQAVMKGVTRASVESQGFRLEGSYIYVLERENADAPWRILLDMFSNYAAE</sequence>
<evidence type="ECO:0000313" key="4">
    <source>
        <dbReference type="Proteomes" id="UP000239480"/>
    </source>
</evidence>
<dbReference type="EMBL" id="PVTD01000013">
    <property type="protein sequence ID" value="PRY20526.1"/>
    <property type="molecule type" value="Genomic_DNA"/>
</dbReference>
<proteinExistence type="predicted"/>
<feature type="signal peptide" evidence="1">
    <location>
        <begin position="1"/>
        <end position="22"/>
    </location>
</feature>